<reference evidence="1 2" key="1">
    <citation type="submission" date="2019-06" db="EMBL/GenBank/DDBJ databases">
        <title>Whole genome shotgun sequence of Brevibacillus parabrevis NBRC 12334.</title>
        <authorList>
            <person name="Hosoyama A."/>
            <person name="Uohara A."/>
            <person name="Ohji S."/>
            <person name="Ichikawa N."/>
        </authorList>
    </citation>
    <scope>NUCLEOTIDE SEQUENCE [LARGE SCALE GENOMIC DNA]</scope>
    <source>
        <strain evidence="1 2">NBRC 12334</strain>
    </source>
</reference>
<dbReference type="RefSeq" id="WP_167470287.1">
    <property type="nucleotide sequence ID" value="NZ_BJMH01000005.1"/>
</dbReference>
<dbReference type="Gene3D" id="1.10.150.430">
    <property type="entry name" value="DUF3349, helical bundle"/>
    <property type="match status" value="1"/>
</dbReference>
<proteinExistence type="predicted"/>
<accession>A0A4Y3PKB8</accession>
<evidence type="ECO:0008006" key="3">
    <source>
        <dbReference type="Google" id="ProtNLM"/>
    </source>
</evidence>
<dbReference type="InterPro" id="IPR044918">
    <property type="entry name" value="DUF3349_helical"/>
</dbReference>
<name>A0A4Y3PKB8_BREPA</name>
<sequence>MSEKHASSLKSTYILLDKAFPNGIDERHYFSLLKVLYEHLSDRNLAEVISKVSGKAESIVLNDIYKVAANIVTCEEVPTVIEMLNFCGFSKWIEEE</sequence>
<gene>
    <name evidence="1" type="ORF">BPA01_12780</name>
</gene>
<protein>
    <recommendedName>
        <fullName evidence="3">DUF3349 domain-containing protein</fullName>
    </recommendedName>
</protein>
<dbReference type="AlphaFoldDB" id="A0A4Y3PKB8"/>
<dbReference type="EMBL" id="BJMH01000005">
    <property type="protein sequence ID" value="GEB31698.1"/>
    <property type="molecule type" value="Genomic_DNA"/>
</dbReference>
<comment type="caution">
    <text evidence="1">The sequence shown here is derived from an EMBL/GenBank/DDBJ whole genome shotgun (WGS) entry which is preliminary data.</text>
</comment>
<dbReference type="Proteomes" id="UP000316882">
    <property type="component" value="Unassembled WGS sequence"/>
</dbReference>
<keyword evidence="2" id="KW-1185">Reference proteome</keyword>
<evidence type="ECO:0000313" key="1">
    <source>
        <dbReference type="EMBL" id="GEB31698.1"/>
    </source>
</evidence>
<evidence type="ECO:0000313" key="2">
    <source>
        <dbReference type="Proteomes" id="UP000316882"/>
    </source>
</evidence>
<organism evidence="1 2">
    <name type="scientific">Brevibacillus parabrevis</name>
    <dbReference type="NCBI Taxonomy" id="54914"/>
    <lineage>
        <taxon>Bacteria</taxon>
        <taxon>Bacillati</taxon>
        <taxon>Bacillota</taxon>
        <taxon>Bacilli</taxon>
        <taxon>Bacillales</taxon>
        <taxon>Paenibacillaceae</taxon>
        <taxon>Brevibacillus</taxon>
    </lineage>
</organism>